<dbReference type="InterPro" id="IPR004013">
    <property type="entry name" value="PHP_dom"/>
</dbReference>
<evidence type="ECO:0000256" key="9">
    <source>
        <dbReference type="ARBA" id="ARBA00025611"/>
    </source>
</evidence>
<organism evidence="12 15">
    <name type="scientific">Phascolarctobacterium faecium</name>
    <dbReference type="NCBI Taxonomy" id="33025"/>
    <lineage>
        <taxon>Bacteria</taxon>
        <taxon>Bacillati</taxon>
        <taxon>Bacillota</taxon>
        <taxon>Negativicutes</taxon>
        <taxon>Acidaminococcales</taxon>
        <taxon>Acidaminococcaceae</taxon>
        <taxon>Phascolarctobacterium</taxon>
    </lineage>
</organism>
<gene>
    <name evidence="12" type="ORF">GMD11_01980</name>
    <name evidence="13" type="ORF">GMD18_01975</name>
</gene>
<dbReference type="EC" id="2.7.7.7" evidence="3"/>
<dbReference type="NCBIfam" id="TIGR00594">
    <property type="entry name" value="polc"/>
    <property type="match status" value="1"/>
</dbReference>
<dbReference type="InterPro" id="IPR004805">
    <property type="entry name" value="DnaE2/DnaE/PolC"/>
</dbReference>
<keyword evidence="6 12" id="KW-0548">Nucleotidyltransferase</keyword>
<comment type="caution">
    <text evidence="12">The sequence shown here is derived from an EMBL/GenBank/DDBJ whole genome shotgun (WGS) entry which is preliminary data.</text>
</comment>
<dbReference type="CDD" id="cd12113">
    <property type="entry name" value="PHP_PolIIIA_DnaE3"/>
    <property type="match status" value="1"/>
</dbReference>
<evidence type="ECO:0000313" key="14">
    <source>
        <dbReference type="Proteomes" id="UP000443070"/>
    </source>
</evidence>
<keyword evidence="7" id="KW-0235">DNA replication</keyword>
<keyword evidence="14" id="KW-1185">Reference proteome</keyword>
<comment type="function">
    <text evidence="9">DNA polymerase III is a complex, multichain enzyme responsible for most of the replicative synthesis in bacteria. This DNA polymerase also exhibits 3' to 5' exonuclease activity. The alpha chain is the DNA polymerase.</text>
</comment>
<dbReference type="SMART" id="SM00481">
    <property type="entry name" value="POLIIIAc"/>
    <property type="match status" value="1"/>
</dbReference>
<evidence type="ECO:0000256" key="7">
    <source>
        <dbReference type="ARBA" id="ARBA00022705"/>
    </source>
</evidence>
<dbReference type="SUPFAM" id="SSF89550">
    <property type="entry name" value="PHP domain-like"/>
    <property type="match status" value="1"/>
</dbReference>
<dbReference type="GO" id="GO:0008408">
    <property type="term" value="F:3'-5' exonuclease activity"/>
    <property type="evidence" value="ECO:0007669"/>
    <property type="project" value="InterPro"/>
</dbReference>
<dbReference type="SUPFAM" id="SSF160975">
    <property type="entry name" value="AF1531-like"/>
    <property type="match status" value="1"/>
</dbReference>
<dbReference type="InterPro" id="IPR004365">
    <property type="entry name" value="NA-bd_OB_tRNA"/>
</dbReference>
<dbReference type="CDD" id="cd04485">
    <property type="entry name" value="DnaE_OBF"/>
    <property type="match status" value="1"/>
</dbReference>
<comment type="catalytic activity">
    <reaction evidence="10">
        <text>DNA(n) + a 2'-deoxyribonucleoside 5'-triphosphate = DNA(n+1) + diphosphate</text>
        <dbReference type="Rhea" id="RHEA:22508"/>
        <dbReference type="Rhea" id="RHEA-COMP:17339"/>
        <dbReference type="Rhea" id="RHEA-COMP:17340"/>
        <dbReference type="ChEBI" id="CHEBI:33019"/>
        <dbReference type="ChEBI" id="CHEBI:61560"/>
        <dbReference type="ChEBI" id="CHEBI:173112"/>
        <dbReference type="EC" id="2.7.7.7"/>
    </reaction>
</comment>
<reference evidence="14 15" key="1">
    <citation type="journal article" date="2019" name="Nat. Med.">
        <title>A library of human gut bacterial isolates paired with longitudinal multiomics data enables mechanistic microbiome research.</title>
        <authorList>
            <person name="Poyet M."/>
            <person name="Groussin M."/>
            <person name="Gibbons S.M."/>
            <person name="Avila-Pacheco J."/>
            <person name="Jiang X."/>
            <person name="Kearney S.M."/>
            <person name="Perrotta A.R."/>
            <person name="Berdy B."/>
            <person name="Zhao S."/>
            <person name="Lieberman T.D."/>
            <person name="Swanson P.K."/>
            <person name="Smith M."/>
            <person name="Roesemann S."/>
            <person name="Alexander J.E."/>
            <person name="Rich S.A."/>
            <person name="Livny J."/>
            <person name="Vlamakis H."/>
            <person name="Clish C."/>
            <person name="Bullock K."/>
            <person name="Deik A."/>
            <person name="Scott J."/>
            <person name="Pierce K.A."/>
            <person name="Xavier R.J."/>
            <person name="Alm E.J."/>
        </authorList>
    </citation>
    <scope>NUCLEOTIDE SEQUENCE [LARGE SCALE GENOMIC DNA]</scope>
    <source>
        <strain evidence="12 15">BIOML-A13</strain>
        <strain evidence="13 14">BIOML-A3</strain>
    </source>
</reference>
<comment type="similarity">
    <text evidence="2">Belongs to the DNA polymerase type-C family. DnaE subfamily.</text>
</comment>
<dbReference type="InterPro" id="IPR016195">
    <property type="entry name" value="Pol/histidinol_Pase-like"/>
</dbReference>
<evidence type="ECO:0000256" key="10">
    <source>
        <dbReference type="ARBA" id="ARBA00049244"/>
    </source>
</evidence>
<dbReference type="Gene3D" id="3.20.20.140">
    <property type="entry name" value="Metal-dependent hydrolases"/>
    <property type="match status" value="1"/>
</dbReference>
<keyword evidence="5 12" id="KW-0808">Transferase</keyword>
<dbReference type="NCBIfam" id="NF005298">
    <property type="entry name" value="PRK06826.1"/>
    <property type="match status" value="1"/>
</dbReference>
<accession>A0A7X2XF87</accession>
<dbReference type="InterPro" id="IPR011708">
    <property type="entry name" value="DNA_pol3_alpha_NTPase_dom"/>
</dbReference>
<dbReference type="AlphaFoldDB" id="A0A7X2XF87"/>
<feature type="domain" description="Polymerase/histidinol phosphatase N-terminal" evidence="11">
    <location>
        <begin position="6"/>
        <end position="73"/>
    </location>
</feature>
<evidence type="ECO:0000256" key="4">
    <source>
        <dbReference type="ARBA" id="ARBA00019114"/>
    </source>
</evidence>
<dbReference type="Pfam" id="PF07733">
    <property type="entry name" value="DNA_pol3_alpha"/>
    <property type="match status" value="1"/>
</dbReference>
<dbReference type="PANTHER" id="PTHR32294:SF0">
    <property type="entry name" value="DNA POLYMERASE III SUBUNIT ALPHA"/>
    <property type="match status" value="1"/>
</dbReference>
<evidence type="ECO:0000313" key="15">
    <source>
        <dbReference type="Proteomes" id="UP000484547"/>
    </source>
</evidence>
<dbReference type="Gene3D" id="1.10.10.1600">
    <property type="entry name" value="Bacterial DNA polymerase III alpha subunit, thumb domain"/>
    <property type="match status" value="1"/>
</dbReference>
<evidence type="ECO:0000256" key="1">
    <source>
        <dbReference type="ARBA" id="ARBA00004496"/>
    </source>
</evidence>
<dbReference type="InterPro" id="IPR040982">
    <property type="entry name" value="DNA_pol3_finger"/>
</dbReference>
<dbReference type="EMBL" id="WNBM01000001">
    <property type="protein sequence ID" value="MTT75038.1"/>
    <property type="molecule type" value="Genomic_DNA"/>
</dbReference>
<dbReference type="InterPro" id="IPR029460">
    <property type="entry name" value="DNAPol_HHH"/>
</dbReference>
<dbReference type="InterPro" id="IPR003141">
    <property type="entry name" value="Pol/His_phosphatase_N"/>
</dbReference>
<name>A0A7X2XF87_9FIRM</name>
<dbReference type="GO" id="GO:0003887">
    <property type="term" value="F:DNA-directed DNA polymerase activity"/>
    <property type="evidence" value="ECO:0007669"/>
    <property type="project" value="UniProtKB-KW"/>
</dbReference>
<evidence type="ECO:0000256" key="5">
    <source>
        <dbReference type="ARBA" id="ARBA00022679"/>
    </source>
</evidence>
<evidence type="ECO:0000313" key="12">
    <source>
        <dbReference type="EMBL" id="MTT75038.1"/>
    </source>
</evidence>
<protein>
    <recommendedName>
        <fullName evidence="4">DNA polymerase III subunit alpha</fullName>
        <ecNumber evidence="3">2.7.7.7</ecNumber>
    </recommendedName>
</protein>
<keyword evidence="8" id="KW-0239">DNA-directed DNA polymerase</keyword>
<evidence type="ECO:0000256" key="3">
    <source>
        <dbReference type="ARBA" id="ARBA00012417"/>
    </source>
</evidence>
<evidence type="ECO:0000256" key="8">
    <source>
        <dbReference type="ARBA" id="ARBA00022932"/>
    </source>
</evidence>
<dbReference type="Gene3D" id="1.10.150.870">
    <property type="match status" value="1"/>
</dbReference>
<dbReference type="Pfam" id="PF17657">
    <property type="entry name" value="DNA_pol3_finger"/>
    <property type="match status" value="1"/>
</dbReference>
<dbReference type="GO" id="GO:0006260">
    <property type="term" value="P:DNA replication"/>
    <property type="evidence" value="ECO:0007669"/>
    <property type="project" value="UniProtKB-KW"/>
</dbReference>
<dbReference type="Pfam" id="PF01336">
    <property type="entry name" value="tRNA_anti-codon"/>
    <property type="match status" value="1"/>
</dbReference>
<proteinExistence type="inferred from homology"/>
<dbReference type="RefSeq" id="WP_173020338.1">
    <property type="nucleotide sequence ID" value="NZ_WNBG01000001.1"/>
</dbReference>
<evidence type="ECO:0000313" key="13">
    <source>
        <dbReference type="EMBL" id="MTU03169.1"/>
    </source>
</evidence>
<dbReference type="NCBIfam" id="NF004226">
    <property type="entry name" value="PRK05673.1"/>
    <property type="match status" value="1"/>
</dbReference>
<dbReference type="InterPro" id="IPR041931">
    <property type="entry name" value="DNA_pol3_alpha_thumb_dom"/>
</dbReference>
<dbReference type="GO" id="GO:0003676">
    <property type="term" value="F:nucleic acid binding"/>
    <property type="evidence" value="ECO:0007669"/>
    <property type="project" value="InterPro"/>
</dbReference>
<dbReference type="EMBL" id="WNBW01000001">
    <property type="protein sequence ID" value="MTU03169.1"/>
    <property type="molecule type" value="Genomic_DNA"/>
</dbReference>
<dbReference type="Proteomes" id="UP000443070">
    <property type="component" value="Unassembled WGS sequence"/>
</dbReference>
<evidence type="ECO:0000259" key="11">
    <source>
        <dbReference type="SMART" id="SM00481"/>
    </source>
</evidence>
<dbReference type="Pfam" id="PF02811">
    <property type="entry name" value="PHP"/>
    <property type="match status" value="1"/>
</dbReference>
<dbReference type="GO" id="GO:0005737">
    <property type="term" value="C:cytoplasm"/>
    <property type="evidence" value="ECO:0007669"/>
    <property type="project" value="UniProtKB-SubCell"/>
</dbReference>
<sequence>MSVNFTHLHVHTQYSLLDGAAKISDLVAYAKELGMKNLAITDHGVMYGVVDFYQEAIKQGIKPVIGCEVYLTNGSRFEKNNRDGMYHLILLAENDEGYHNLMKLVSLGHLEGFYYKPRIDKDILRQYSKGIICMSACIAGEIPVQILRGNLEGAESSLKEYLDIFGKDNFFLEIQDHDLEEEHTVNAELKRLAKKYDLGLVATNDSHYVKREDADAQDVLLCIQTTSTVDDPKRMKFPNDQFYLKSEAEMREKFGDCPEALENTAKIAERCNVELSFGHLLLPEFPIPNGLSAEEYLRKLCLEGMPERYPEPTQQVLDRLEYELGIINKMGYDCYFLIVWDFISYSRRNDIPVGPGRGSAAGSIVAYLLGITNIDPLKYDLLFERFLNPERVSMPDIDTDFCYEKRQQVLDYIINRYGQEKVAQIITFGTLQARAAVRDVGRALEMPYSMVDNVAKLIPRDLGITLERALEASNELRSLYENDENIKRLIDLAQSVEGMPRNSGTHAAGVVIAPDDLKKYVPLQLSNENFITTEYDKDKIESLGLLKMDLLGLRTLTVIGDAIKFIYETTGDKLDLDKIPLDDEETCSMLRNGDTQGVFQLESGGMTKLVIDLGPESFEDLIPLVALYRPGPLGTGMVEDFIAGRHGEKTAEMLHPLLEPVLKDTFGVILYQEQVMQITSVLAGFSLGQADILRRAMGKKKAKELDSMREAFIDGAKQKHGISPQLSSEIFALLQHFAGYGFNKSHSAAYALVAYQTAYLKAHWPAEFMAAFLTSVISDSEKLSWYISVCRSMGLKILPPDVNESGRSFSVNKDRVIRFGLAGVKNVGENAIGSILQARKDGPFKSLMDFCKRVDNRAVNKRMLENLIKCGAMDSFGYKRSELLAVAEQAMDMGSNYQKDYQSGQMGLFGDDSFADVNELKIPKLEEIPKRTILQYEKELIGFYVTGNPLDAYVGSLYYYTPLRKISDASEVLDGKYFSVAGIISDCRIRNTRQGDSMAILTLEDFNGKMEIVVFPKVYRDAARLLYQENAISVEGKLSIDERERKIQALKIKPLQEVPPDLHIKIMKKDENGIVQKGLKQIFESFPGDTPVYLHLVDSGKMIKVERCFWVDGKNAGVYQALDDLLGENWYLKA</sequence>
<evidence type="ECO:0000256" key="2">
    <source>
        <dbReference type="ARBA" id="ARBA00009496"/>
    </source>
</evidence>
<evidence type="ECO:0000256" key="6">
    <source>
        <dbReference type="ARBA" id="ARBA00022695"/>
    </source>
</evidence>
<dbReference type="PANTHER" id="PTHR32294">
    <property type="entry name" value="DNA POLYMERASE III SUBUNIT ALPHA"/>
    <property type="match status" value="1"/>
</dbReference>
<dbReference type="Proteomes" id="UP000484547">
    <property type="component" value="Unassembled WGS sequence"/>
</dbReference>
<dbReference type="Pfam" id="PF14579">
    <property type="entry name" value="HHH_6"/>
    <property type="match status" value="1"/>
</dbReference>
<comment type="subcellular location">
    <subcellularLocation>
        <location evidence="1">Cytoplasm</location>
    </subcellularLocation>
</comment>